<reference evidence="2" key="2">
    <citation type="submission" date="2020-09" db="EMBL/GenBank/DDBJ databases">
        <authorList>
            <person name="Sun Q."/>
            <person name="Ohkuma M."/>
        </authorList>
    </citation>
    <scope>NUCLEOTIDE SEQUENCE</scope>
    <source>
        <strain evidence="2">JCM 4059</strain>
    </source>
</reference>
<evidence type="ECO:0000256" key="1">
    <source>
        <dbReference type="SAM" id="MobiDB-lite"/>
    </source>
</evidence>
<dbReference type="EMBL" id="BNBD01000001">
    <property type="protein sequence ID" value="GHF29683.1"/>
    <property type="molecule type" value="Genomic_DNA"/>
</dbReference>
<protein>
    <recommendedName>
        <fullName evidence="4">SWF or SNF family helicase</fullName>
    </recommendedName>
</protein>
<accession>A0A919AYL2</accession>
<keyword evidence="3" id="KW-1185">Reference proteome</keyword>
<dbReference type="AlphaFoldDB" id="A0A919AYL2"/>
<sequence length="319" mass="33599">MGTATYRDAAQERVFEALPPLRGRAFARGRWARAWLAALEESALDGQQVKAGRGYARAGAVGAVAVRPGRLTGLVHDKDGTAYRADVLVRPLPDGDWERLTDLVARRTEHLAALLDRDLPPHLAEDAAAAGVDLMPGVGDLDPRCACEAWDHCAHTAALCHQVARLLDEDPFVLLLVRGRTEEALLGELRACGTAGAPERTPEVAPRGVPAREAFAPGRALPPLPAPPPPVEAAELVPVFTAQVAPPPGLDVAALEFLAADAAGRARRLLAAALSPGHGRTPLPRPLTERQDAERLASSAPPGLMADRLASAYEAPSGD</sequence>
<dbReference type="PANTHER" id="PTHR38133">
    <property type="entry name" value="SLR1429 PROTEIN"/>
    <property type="match status" value="1"/>
</dbReference>
<reference evidence="2" key="1">
    <citation type="journal article" date="2014" name="Int. J. Syst. Evol. Microbiol.">
        <title>Complete genome sequence of Corynebacterium casei LMG S-19264T (=DSM 44701T), isolated from a smear-ripened cheese.</title>
        <authorList>
            <consortium name="US DOE Joint Genome Institute (JGI-PGF)"/>
            <person name="Walter F."/>
            <person name="Albersmeier A."/>
            <person name="Kalinowski J."/>
            <person name="Ruckert C."/>
        </authorList>
    </citation>
    <scope>NUCLEOTIDE SEQUENCE</scope>
    <source>
        <strain evidence="2">JCM 4059</strain>
    </source>
</reference>
<dbReference type="RefSeq" id="WP_190127970.1">
    <property type="nucleotide sequence ID" value="NZ_BNBD01000001.1"/>
</dbReference>
<organism evidence="2 3">
    <name type="scientific">Streptomyces mashuensis</name>
    <dbReference type="NCBI Taxonomy" id="33904"/>
    <lineage>
        <taxon>Bacteria</taxon>
        <taxon>Bacillati</taxon>
        <taxon>Actinomycetota</taxon>
        <taxon>Actinomycetes</taxon>
        <taxon>Kitasatosporales</taxon>
        <taxon>Streptomycetaceae</taxon>
        <taxon>Streptomyces</taxon>
    </lineage>
</organism>
<feature type="region of interest" description="Disordered" evidence="1">
    <location>
        <begin position="275"/>
        <end position="306"/>
    </location>
</feature>
<evidence type="ECO:0008006" key="4">
    <source>
        <dbReference type="Google" id="ProtNLM"/>
    </source>
</evidence>
<gene>
    <name evidence="2" type="ORF">GCM10010218_08560</name>
</gene>
<evidence type="ECO:0000313" key="2">
    <source>
        <dbReference type="EMBL" id="GHF29683.1"/>
    </source>
</evidence>
<evidence type="ECO:0000313" key="3">
    <source>
        <dbReference type="Proteomes" id="UP000638313"/>
    </source>
</evidence>
<dbReference type="PANTHER" id="PTHR38133:SF1">
    <property type="entry name" value="SLR1429 PROTEIN"/>
    <property type="match status" value="1"/>
</dbReference>
<name>A0A919AYL2_9ACTN</name>
<proteinExistence type="predicted"/>
<dbReference type="Proteomes" id="UP000638313">
    <property type="component" value="Unassembled WGS sequence"/>
</dbReference>
<comment type="caution">
    <text evidence="2">The sequence shown here is derived from an EMBL/GenBank/DDBJ whole genome shotgun (WGS) entry which is preliminary data.</text>
</comment>